<keyword evidence="2" id="KW-0201">Cytochrome c-type biogenesis</keyword>
<dbReference type="STRING" id="1513896.SAMN05660841_00263"/>
<dbReference type="GO" id="GO:0017004">
    <property type="term" value="P:cytochrome complex assembly"/>
    <property type="evidence" value="ECO:0007669"/>
    <property type="project" value="UniProtKB-KW"/>
</dbReference>
<evidence type="ECO:0000313" key="7">
    <source>
        <dbReference type="Proteomes" id="UP000190150"/>
    </source>
</evidence>
<organism evidence="6 7">
    <name type="scientific">Sphingobacterium nematocida</name>
    <dbReference type="NCBI Taxonomy" id="1513896"/>
    <lineage>
        <taxon>Bacteria</taxon>
        <taxon>Pseudomonadati</taxon>
        <taxon>Bacteroidota</taxon>
        <taxon>Sphingobacteriia</taxon>
        <taxon>Sphingobacteriales</taxon>
        <taxon>Sphingobacteriaceae</taxon>
        <taxon>Sphingobacterium</taxon>
    </lineage>
</organism>
<dbReference type="EMBL" id="FUZF01000001">
    <property type="protein sequence ID" value="SKB39654.1"/>
    <property type="molecule type" value="Genomic_DNA"/>
</dbReference>
<dbReference type="Pfam" id="PF14289">
    <property type="entry name" value="DUF4369"/>
    <property type="match status" value="1"/>
</dbReference>
<dbReference type="Proteomes" id="UP000190150">
    <property type="component" value="Unassembled WGS sequence"/>
</dbReference>
<dbReference type="CDD" id="cd02966">
    <property type="entry name" value="TlpA_like_family"/>
    <property type="match status" value="1"/>
</dbReference>
<evidence type="ECO:0000256" key="4">
    <source>
        <dbReference type="ARBA" id="ARBA00023284"/>
    </source>
</evidence>
<name>A0A1T5AXE8_9SPHI</name>
<dbReference type="Pfam" id="PF00578">
    <property type="entry name" value="AhpC-TSA"/>
    <property type="match status" value="1"/>
</dbReference>
<dbReference type="InterPro" id="IPR000866">
    <property type="entry name" value="AhpC/TSA"/>
</dbReference>
<keyword evidence="4" id="KW-0676">Redox-active center</keyword>
<dbReference type="InterPro" id="IPR017937">
    <property type="entry name" value="Thioredoxin_CS"/>
</dbReference>
<dbReference type="PANTHER" id="PTHR42852">
    <property type="entry name" value="THIOL:DISULFIDE INTERCHANGE PROTEIN DSBE"/>
    <property type="match status" value="1"/>
</dbReference>
<feature type="domain" description="Thioredoxin" evidence="5">
    <location>
        <begin position="245"/>
        <end position="386"/>
    </location>
</feature>
<dbReference type="GO" id="GO:0016209">
    <property type="term" value="F:antioxidant activity"/>
    <property type="evidence" value="ECO:0007669"/>
    <property type="project" value="InterPro"/>
</dbReference>
<sequence>MKVKLIIIQALLLLPFWGFTQKGKKESYIIQGKIDSIQKCKQYVYLSSIVRDQELQTDSVLMKDGKFTFRGRVDEPCMVNVYINVAGRKYPASMKLFLENAKINLSATWDKSAREYVKNLKITGSKVHDENEDLFEGAMKRSGRDKIREAYIEAEKRRDTAQMRALTSANKNALELYTKDINDWIAANPNSFVTLRYKSMIIPPDEAGLDKFEAELDLMDPVLRSSFLAKTIYADINEQRSRLKIAPGAMAIDFEQPDKDGKVVRLSDYKGKYVFVDFWASWCVPCRAENPHVVKAYNDFHKKGLEVLSVSVDDKREAWLKAVEQDGLPWTQVSDLKGWNNSASQSYLIKAIPANFLIDPSGKIIASGLRGEHLHKELERVFGKLN</sequence>
<protein>
    <submittedName>
        <fullName evidence="6">Peroxiredoxin</fullName>
    </submittedName>
</protein>
<keyword evidence="7" id="KW-1185">Reference proteome</keyword>
<dbReference type="InterPro" id="IPR050553">
    <property type="entry name" value="Thioredoxin_ResA/DsbE_sf"/>
</dbReference>
<evidence type="ECO:0000256" key="2">
    <source>
        <dbReference type="ARBA" id="ARBA00022748"/>
    </source>
</evidence>
<evidence type="ECO:0000256" key="1">
    <source>
        <dbReference type="ARBA" id="ARBA00004196"/>
    </source>
</evidence>
<keyword evidence="3" id="KW-1015">Disulfide bond</keyword>
<reference evidence="7" key="1">
    <citation type="submission" date="2017-02" db="EMBL/GenBank/DDBJ databases">
        <authorList>
            <person name="Varghese N."/>
            <person name="Submissions S."/>
        </authorList>
    </citation>
    <scope>NUCLEOTIDE SEQUENCE [LARGE SCALE GENOMIC DNA]</scope>
    <source>
        <strain evidence="7">DSM 24091</strain>
    </source>
</reference>
<proteinExistence type="predicted"/>
<dbReference type="SUPFAM" id="SSF52833">
    <property type="entry name" value="Thioredoxin-like"/>
    <property type="match status" value="1"/>
</dbReference>
<accession>A0A1T5AXE8</accession>
<dbReference type="Gene3D" id="3.40.30.10">
    <property type="entry name" value="Glutaredoxin"/>
    <property type="match status" value="1"/>
</dbReference>
<dbReference type="PROSITE" id="PS00194">
    <property type="entry name" value="THIOREDOXIN_1"/>
    <property type="match status" value="1"/>
</dbReference>
<evidence type="ECO:0000313" key="6">
    <source>
        <dbReference type="EMBL" id="SKB39654.1"/>
    </source>
</evidence>
<evidence type="ECO:0000256" key="3">
    <source>
        <dbReference type="ARBA" id="ARBA00023157"/>
    </source>
</evidence>
<dbReference type="PANTHER" id="PTHR42852:SF6">
    <property type="entry name" value="THIOL:DISULFIDE INTERCHANGE PROTEIN DSBE"/>
    <property type="match status" value="1"/>
</dbReference>
<dbReference type="RefSeq" id="WP_079640617.1">
    <property type="nucleotide sequence ID" value="NZ_FUZF01000001.1"/>
</dbReference>
<dbReference type="InterPro" id="IPR036249">
    <property type="entry name" value="Thioredoxin-like_sf"/>
</dbReference>
<dbReference type="PROSITE" id="PS51352">
    <property type="entry name" value="THIOREDOXIN_2"/>
    <property type="match status" value="1"/>
</dbReference>
<dbReference type="GO" id="GO:0030313">
    <property type="term" value="C:cell envelope"/>
    <property type="evidence" value="ECO:0007669"/>
    <property type="project" value="UniProtKB-SubCell"/>
</dbReference>
<dbReference type="InterPro" id="IPR025380">
    <property type="entry name" value="DUF4369"/>
</dbReference>
<evidence type="ECO:0000259" key="5">
    <source>
        <dbReference type="PROSITE" id="PS51352"/>
    </source>
</evidence>
<dbReference type="GO" id="GO:0016491">
    <property type="term" value="F:oxidoreductase activity"/>
    <property type="evidence" value="ECO:0007669"/>
    <property type="project" value="InterPro"/>
</dbReference>
<comment type="subcellular location">
    <subcellularLocation>
        <location evidence="1">Cell envelope</location>
    </subcellularLocation>
</comment>
<dbReference type="OrthoDB" id="6399635at2"/>
<dbReference type="AlphaFoldDB" id="A0A1T5AXE8"/>
<gene>
    <name evidence="6" type="ORF">SAMN05660841_00263</name>
</gene>
<dbReference type="InterPro" id="IPR013766">
    <property type="entry name" value="Thioredoxin_domain"/>
</dbReference>